<organism evidence="3 4">
    <name type="scientific">Falsiroseomonas bella</name>
    <dbReference type="NCBI Taxonomy" id="2184016"/>
    <lineage>
        <taxon>Bacteria</taxon>
        <taxon>Pseudomonadati</taxon>
        <taxon>Pseudomonadota</taxon>
        <taxon>Alphaproteobacteria</taxon>
        <taxon>Acetobacterales</taxon>
        <taxon>Roseomonadaceae</taxon>
        <taxon>Falsiroseomonas</taxon>
    </lineage>
</organism>
<dbReference type="InterPro" id="IPR005064">
    <property type="entry name" value="BUG"/>
</dbReference>
<evidence type="ECO:0000256" key="1">
    <source>
        <dbReference type="ARBA" id="ARBA00006987"/>
    </source>
</evidence>
<comment type="similarity">
    <text evidence="1">Belongs to the UPF0065 (bug) family.</text>
</comment>
<dbReference type="Gene3D" id="3.40.190.10">
    <property type="entry name" value="Periplasmic binding protein-like II"/>
    <property type="match status" value="1"/>
</dbReference>
<dbReference type="SUPFAM" id="SSF53850">
    <property type="entry name" value="Periplasmic binding protein-like II"/>
    <property type="match status" value="1"/>
</dbReference>
<sequence>MITRRTFGALAAVPLLGGLRQAAAQEAFPSRDLLGLIQWGAGGATDVTSRAVTPHVEAALGHKIVLQNRPGGSGAIAMTAVHTANPDGYTLLYAAENPLLYGVLNLSRIDFVQEFYAVNVLARGVPVIVTNPDRPWRTLKDLVDEMRRNPGRVRMAGTGPGGQPHVISSMLSTLGNIRHISVPFDGEGPGLTALQGGHADFMPAGSGAAAEHVRAGRLRALAVWNTEPLPSFPGVPPATADFPELARFMPWGSFYGVWVKRSVPADRRDKLVQAFKTGATNPQFVELMQRNGNVVMNISGDEADRFLKRWQSVTTWTLQEAGAARTSPAELGIPRP</sequence>
<reference evidence="4" key="1">
    <citation type="submission" date="2018-05" db="EMBL/GenBank/DDBJ databases">
        <authorList>
            <person name="Du Z."/>
            <person name="Wang X."/>
        </authorList>
    </citation>
    <scope>NUCLEOTIDE SEQUENCE [LARGE SCALE GENOMIC DNA]</scope>
    <source>
        <strain evidence="4">CQN31</strain>
    </source>
</reference>
<evidence type="ECO:0000256" key="2">
    <source>
        <dbReference type="SAM" id="SignalP"/>
    </source>
</evidence>
<dbReference type="Proteomes" id="UP000245765">
    <property type="component" value="Unassembled WGS sequence"/>
</dbReference>
<evidence type="ECO:0000313" key="4">
    <source>
        <dbReference type="Proteomes" id="UP000245765"/>
    </source>
</evidence>
<dbReference type="PANTHER" id="PTHR42928:SF5">
    <property type="entry name" value="BLR1237 PROTEIN"/>
    <property type="match status" value="1"/>
</dbReference>
<dbReference type="CDD" id="cd07012">
    <property type="entry name" value="PBP2_Bug_TTT"/>
    <property type="match status" value="1"/>
</dbReference>
<proteinExistence type="inferred from homology"/>
<keyword evidence="4" id="KW-1185">Reference proteome</keyword>
<feature type="signal peptide" evidence="2">
    <location>
        <begin position="1"/>
        <end position="24"/>
    </location>
</feature>
<dbReference type="PANTHER" id="PTHR42928">
    <property type="entry name" value="TRICARBOXYLATE-BINDING PROTEIN"/>
    <property type="match status" value="1"/>
</dbReference>
<dbReference type="EMBL" id="QGNA01000002">
    <property type="protein sequence ID" value="PWS37065.1"/>
    <property type="molecule type" value="Genomic_DNA"/>
</dbReference>
<gene>
    <name evidence="3" type="ORF">DFH01_09315</name>
</gene>
<dbReference type="AlphaFoldDB" id="A0A317FDV8"/>
<dbReference type="Pfam" id="PF03401">
    <property type="entry name" value="TctC"/>
    <property type="match status" value="1"/>
</dbReference>
<dbReference type="PIRSF" id="PIRSF017082">
    <property type="entry name" value="YflP"/>
    <property type="match status" value="1"/>
</dbReference>
<dbReference type="OrthoDB" id="7250553at2"/>
<comment type="caution">
    <text evidence="3">The sequence shown here is derived from an EMBL/GenBank/DDBJ whole genome shotgun (WGS) entry which is preliminary data.</text>
</comment>
<name>A0A317FDV8_9PROT</name>
<protein>
    <submittedName>
        <fullName evidence="3">Tripartite tricarboxylate transporter substrate binding protein</fullName>
    </submittedName>
</protein>
<evidence type="ECO:0000313" key="3">
    <source>
        <dbReference type="EMBL" id="PWS37065.1"/>
    </source>
</evidence>
<accession>A0A317FDV8</accession>
<feature type="chain" id="PRO_5016314532" evidence="2">
    <location>
        <begin position="25"/>
        <end position="336"/>
    </location>
</feature>
<dbReference type="InterPro" id="IPR042100">
    <property type="entry name" value="Bug_dom1"/>
</dbReference>
<keyword evidence="2" id="KW-0732">Signal</keyword>
<dbReference type="Gene3D" id="3.40.190.150">
    <property type="entry name" value="Bordetella uptake gene, domain 1"/>
    <property type="match status" value="1"/>
</dbReference>
<dbReference type="RefSeq" id="WP_109870176.1">
    <property type="nucleotide sequence ID" value="NZ_QGNA01000002.1"/>
</dbReference>